<sequence>MKAACHSATSGIILCDWRDVILGPKRVEAEAEVSLHWGHLDTFWLLPTSTIPEDAYALSAFISLLTVQLQDQRTDPGCFLVQRQPLKLPKSHSQ</sequence>
<gene>
    <name evidence="1" type="ORF">AV530_012911</name>
</gene>
<accession>A0A1V4J9W0</accession>
<evidence type="ECO:0000313" key="2">
    <source>
        <dbReference type="Proteomes" id="UP000190648"/>
    </source>
</evidence>
<organism evidence="1 2">
    <name type="scientific">Patagioenas fasciata monilis</name>
    <dbReference type="NCBI Taxonomy" id="372326"/>
    <lineage>
        <taxon>Eukaryota</taxon>
        <taxon>Metazoa</taxon>
        <taxon>Chordata</taxon>
        <taxon>Craniata</taxon>
        <taxon>Vertebrata</taxon>
        <taxon>Euteleostomi</taxon>
        <taxon>Archelosauria</taxon>
        <taxon>Archosauria</taxon>
        <taxon>Dinosauria</taxon>
        <taxon>Saurischia</taxon>
        <taxon>Theropoda</taxon>
        <taxon>Coelurosauria</taxon>
        <taxon>Aves</taxon>
        <taxon>Neognathae</taxon>
        <taxon>Neoaves</taxon>
        <taxon>Columbimorphae</taxon>
        <taxon>Columbiformes</taxon>
        <taxon>Columbidae</taxon>
        <taxon>Patagioenas</taxon>
    </lineage>
</organism>
<dbReference type="Proteomes" id="UP000190648">
    <property type="component" value="Unassembled WGS sequence"/>
</dbReference>
<reference evidence="1 2" key="1">
    <citation type="submission" date="2016-02" db="EMBL/GenBank/DDBJ databases">
        <title>Band-tailed pigeon sequencing and assembly.</title>
        <authorList>
            <person name="Soares A.E."/>
            <person name="Novak B.J."/>
            <person name="Rice E.S."/>
            <person name="O'Connell B."/>
            <person name="Chang D."/>
            <person name="Weber S."/>
            <person name="Shapiro B."/>
        </authorList>
    </citation>
    <scope>NUCLEOTIDE SEQUENCE [LARGE SCALE GENOMIC DNA]</scope>
    <source>
        <strain evidence="1">BTP2013</strain>
        <tissue evidence="1">Blood</tissue>
    </source>
</reference>
<evidence type="ECO:0000313" key="1">
    <source>
        <dbReference type="EMBL" id="OPJ68830.1"/>
    </source>
</evidence>
<comment type="caution">
    <text evidence="1">The sequence shown here is derived from an EMBL/GenBank/DDBJ whole genome shotgun (WGS) entry which is preliminary data.</text>
</comment>
<name>A0A1V4J9W0_PATFA</name>
<keyword evidence="2" id="KW-1185">Reference proteome</keyword>
<dbReference type="EMBL" id="LSYS01008398">
    <property type="protein sequence ID" value="OPJ68830.1"/>
    <property type="molecule type" value="Genomic_DNA"/>
</dbReference>
<proteinExistence type="predicted"/>
<dbReference type="AlphaFoldDB" id="A0A1V4J9W0"/>
<protein>
    <submittedName>
        <fullName evidence="1">Uncharacterized protein</fullName>
    </submittedName>
</protein>